<reference evidence="2" key="1">
    <citation type="submission" date="2016-11" db="EMBL/GenBank/DDBJ databases">
        <authorList>
            <person name="Varghese N."/>
            <person name="Submissions S."/>
        </authorList>
    </citation>
    <scope>NUCLEOTIDE SEQUENCE [LARGE SCALE GENOMIC DNA]</scope>
    <source>
        <strain evidence="2">CGMCC 1.6496</strain>
    </source>
</reference>
<organism evidence="1 2">
    <name type="scientific">Virgibacillus chiguensis</name>
    <dbReference type="NCBI Taxonomy" id="411959"/>
    <lineage>
        <taxon>Bacteria</taxon>
        <taxon>Bacillati</taxon>
        <taxon>Bacillota</taxon>
        <taxon>Bacilli</taxon>
        <taxon>Bacillales</taxon>
        <taxon>Bacillaceae</taxon>
        <taxon>Virgibacillus</taxon>
    </lineage>
</organism>
<dbReference type="Proteomes" id="UP000184079">
    <property type="component" value="Unassembled WGS sequence"/>
</dbReference>
<name>A0A1M5TM10_9BACI</name>
<sequence length="50" mass="6040">MPTVEKVLDIIHEETKKSPQVMYEEEEEGYFYIDYVERGKLWLQPMFGGR</sequence>
<dbReference type="EMBL" id="FQXD01000008">
    <property type="protein sequence ID" value="SHH51680.1"/>
    <property type="molecule type" value="Genomic_DNA"/>
</dbReference>
<evidence type="ECO:0000313" key="1">
    <source>
        <dbReference type="EMBL" id="SHH51680.1"/>
    </source>
</evidence>
<accession>A0A1M5TM10</accession>
<evidence type="ECO:0000313" key="2">
    <source>
        <dbReference type="Proteomes" id="UP000184079"/>
    </source>
</evidence>
<gene>
    <name evidence="1" type="ORF">SAMN05421807_10860</name>
</gene>
<dbReference type="AlphaFoldDB" id="A0A1M5TM10"/>
<protein>
    <submittedName>
        <fullName evidence="1">Uncharacterized protein</fullName>
    </submittedName>
</protein>
<proteinExistence type="predicted"/>
<keyword evidence="2" id="KW-1185">Reference proteome</keyword>
<dbReference type="RefSeq" id="WP_170861747.1">
    <property type="nucleotide sequence ID" value="NZ_FQXD01000008.1"/>
</dbReference>